<dbReference type="Pfam" id="PF07021">
    <property type="entry name" value="MetW"/>
    <property type="match status" value="1"/>
</dbReference>
<dbReference type="InterPro" id="IPR029063">
    <property type="entry name" value="SAM-dependent_MTases_sf"/>
</dbReference>
<comment type="caution">
    <text evidence="1">The sequence shown here is derived from an EMBL/GenBank/DDBJ whole genome shotgun (WGS) entry which is preliminary data.</text>
</comment>
<dbReference type="CDD" id="cd02440">
    <property type="entry name" value="AdoMet_MTases"/>
    <property type="match status" value="1"/>
</dbReference>
<protein>
    <submittedName>
        <fullName evidence="1">Methyltransferase domain-containing protein</fullName>
    </submittedName>
</protein>
<accession>A0A7V2ZLU2</accession>
<dbReference type="SUPFAM" id="SSF53335">
    <property type="entry name" value="S-adenosyl-L-methionine-dependent methyltransferases"/>
    <property type="match status" value="1"/>
</dbReference>
<organism evidence="1">
    <name type="scientific">Ignavibacterium album</name>
    <dbReference type="NCBI Taxonomy" id="591197"/>
    <lineage>
        <taxon>Bacteria</taxon>
        <taxon>Pseudomonadati</taxon>
        <taxon>Ignavibacteriota</taxon>
        <taxon>Ignavibacteria</taxon>
        <taxon>Ignavibacteriales</taxon>
        <taxon>Ignavibacteriaceae</taxon>
        <taxon>Ignavibacterium</taxon>
    </lineage>
</organism>
<evidence type="ECO:0000313" key="1">
    <source>
        <dbReference type="EMBL" id="HFI92347.1"/>
    </source>
</evidence>
<dbReference type="EMBL" id="DSUJ01000011">
    <property type="protein sequence ID" value="HFI92347.1"/>
    <property type="molecule type" value="Genomic_DNA"/>
</dbReference>
<dbReference type="GO" id="GO:0032259">
    <property type="term" value="P:methylation"/>
    <property type="evidence" value="ECO:0007669"/>
    <property type="project" value="UniProtKB-KW"/>
</dbReference>
<keyword evidence="1" id="KW-0489">Methyltransferase</keyword>
<name>A0A7V2ZLU2_9BACT</name>
<gene>
    <name evidence="1" type="ORF">ENS31_12595</name>
</gene>
<dbReference type="RefSeq" id="WP_304143935.1">
    <property type="nucleotide sequence ID" value="NZ_JAOAIE010000034.1"/>
</dbReference>
<reference evidence="1" key="1">
    <citation type="journal article" date="2020" name="mSystems">
        <title>Genome- and Community-Level Interaction Insights into Carbon Utilization and Element Cycling Functions of Hydrothermarchaeota in Hydrothermal Sediment.</title>
        <authorList>
            <person name="Zhou Z."/>
            <person name="Liu Y."/>
            <person name="Xu W."/>
            <person name="Pan J."/>
            <person name="Luo Z.H."/>
            <person name="Li M."/>
        </authorList>
    </citation>
    <scope>NUCLEOTIDE SEQUENCE [LARGE SCALE GENOMIC DNA]</scope>
    <source>
        <strain evidence="1">SpSt-479</strain>
    </source>
</reference>
<keyword evidence="1" id="KW-0808">Transferase</keyword>
<dbReference type="InterPro" id="IPR010743">
    <property type="entry name" value="Methionine_synth_MetW"/>
</dbReference>
<sequence>MSTIDNPVLNDNRDYNYSEYENFQRDDYKFIVELIESNSRVIDLGCGNGALIQILKEDKNCIVKGVEISGSGVEICKKKGLEVFHGRIDEVLPFKENEFDYSICHITIQMVMYPEILLSEMKRISKYQIISFPNFAFYKNRFELLLKGRMPKKMLFGYRWYNTGHIHQLSLKDFEELVESLGGLKIISNTFVKTNSSFKNFLMKLFPNLFQQIAVIKLTKI</sequence>
<proteinExistence type="predicted"/>
<dbReference type="Gene3D" id="3.40.50.150">
    <property type="entry name" value="Vaccinia Virus protein VP39"/>
    <property type="match status" value="1"/>
</dbReference>
<dbReference type="AlphaFoldDB" id="A0A7V2ZLU2"/>
<dbReference type="GO" id="GO:0008168">
    <property type="term" value="F:methyltransferase activity"/>
    <property type="evidence" value="ECO:0007669"/>
    <property type="project" value="UniProtKB-KW"/>
</dbReference>